<name>A0A9W6X769_9STRA</name>
<feature type="transmembrane region" description="Helical" evidence="1">
    <location>
        <begin position="6"/>
        <end position="29"/>
    </location>
</feature>
<proteinExistence type="predicted"/>
<sequence length="109" mass="12180">MVELPTIAALKALDVLLIALLVLAVDLAVKLWNDRGAQLSPAEQKLLREYNAQVRLVNRLNSVETFVEQAKATRKMNAIKKQLQELAGADAGEEASAPQVCQFFRYWQD</sequence>
<dbReference type="OrthoDB" id="69461at2759"/>
<gene>
    <name evidence="2" type="ORF">Pfra01_000796800</name>
</gene>
<reference evidence="2" key="1">
    <citation type="submission" date="2023-04" db="EMBL/GenBank/DDBJ databases">
        <title>Phytophthora fragariaefolia NBRC 109709.</title>
        <authorList>
            <person name="Ichikawa N."/>
            <person name="Sato H."/>
            <person name="Tonouchi N."/>
        </authorList>
    </citation>
    <scope>NUCLEOTIDE SEQUENCE</scope>
    <source>
        <strain evidence="2">NBRC 109709</strain>
    </source>
</reference>
<dbReference type="EMBL" id="BSXT01000712">
    <property type="protein sequence ID" value="GMF32884.1"/>
    <property type="molecule type" value="Genomic_DNA"/>
</dbReference>
<organism evidence="2 3">
    <name type="scientific">Phytophthora fragariaefolia</name>
    <dbReference type="NCBI Taxonomy" id="1490495"/>
    <lineage>
        <taxon>Eukaryota</taxon>
        <taxon>Sar</taxon>
        <taxon>Stramenopiles</taxon>
        <taxon>Oomycota</taxon>
        <taxon>Peronosporomycetes</taxon>
        <taxon>Peronosporales</taxon>
        <taxon>Peronosporaceae</taxon>
        <taxon>Phytophthora</taxon>
    </lineage>
</organism>
<dbReference type="Proteomes" id="UP001165121">
    <property type="component" value="Unassembled WGS sequence"/>
</dbReference>
<keyword evidence="3" id="KW-1185">Reference proteome</keyword>
<keyword evidence="1" id="KW-0472">Membrane</keyword>
<accession>A0A9W6X769</accession>
<protein>
    <submittedName>
        <fullName evidence="2">Unnamed protein product</fullName>
    </submittedName>
</protein>
<keyword evidence="1" id="KW-0812">Transmembrane</keyword>
<keyword evidence="1" id="KW-1133">Transmembrane helix</keyword>
<dbReference type="AlphaFoldDB" id="A0A9W6X769"/>
<evidence type="ECO:0000313" key="2">
    <source>
        <dbReference type="EMBL" id="GMF32884.1"/>
    </source>
</evidence>
<comment type="caution">
    <text evidence="2">The sequence shown here is derived from an EMBL/GenBank/DDBJ whole genome shotgun (WGS) entry which is preliminary data.</text>
</comment>
<evidence type="ECO:0000256" key="1">
    <source>
        <dbReference type="SAM" id="Phobius"/>
    </source>
</evidence>
<evidence type="ECO:0000313" key="3">
    <source>
        <dbReference type="Proteomes" id="UP001165121"/>
    </source>
</evidence>